<feature type="compositionally biased region" description="Polar residues" evidence="1">
    <location>
        <begin position="489"/>
        <end position="498"/>
    </location>
</feature>
<evidence type="ECO:0008006" key="6">
    <source>
        <dbReference type="Google" id="ProtNLM"/>
    </source>
</evidence>
<dbReference type="OrthoDB" id="432528at2759"/>
<proteinExistence type="predicted"/>
<evidence type="ECO:0000313" key="5">
    <source>
        <dbReference type="Proteomes" id="UP000827284"/>
    </source>
</evidence>
<feature type="compositionally biased region" description="Basic and acidic residues" evidence="1">
    <location>
        <begin position="372"/>
        <end position="385"/>
    </location>
</feature>
<keyword evidence="2" id="KW-0812">Transmembrane</keyword>
<evidence type="ECO:0000256" key="2">
    <source>
        <dbReference type="SAM" id="Phobius"/>
    </source>
</evidence>
<dbReference type="SUPFAM" id="SSF117281">
    <property type="entry name" value="Kelch motif"/>
    <property type="match status" value="2"/>
</dbReference>
<dbReference type="Proteomes" id="UP000827284">
    <property type="component" value="Unassembled WGS sequence"/>
</dbReference>
<dbReference type="AlphaFoldDB" id="A0A9P3H8Z0"/>
<keyword evidence="2" id="KW-1133">Transmembrane helix</keyword>
<comment type="caution">
    <text evidence="4">The sequence shown here is derived from an EMBL/GenBank/DDBJ whole genome shotgun (WGS) entry which is preliminary data.</text>
</comment>
<feature type="chain" id="PRO_5040249725" description="Galactose oxidase" evidence="3">
    <location>
        <begin position="25"/>
        <end position="592"/>
    </location>
</feature>
<name>A0A9P3H8Z0_9FUNG</name>
<sequence length="592" mass="62857">MRVISIATTLILLGAAALLDLVSAADPAPTFGHSAILVDSTVFIQGGTTTGNTPTNAAFALILDITQGGSYAGATMLDMTTLANLSARDFHGAVETTTGLMVSCGTVDGGSGTMTCDEFNVVRYNSTPMDKIPDTVAGRGGMAVGLSGISAYFLGGSTSAFADASKGFSTDMDILMISSSLRWRKGTNMPTATRFHTATWIDSTVGGLVVLGGQLQGGTAVSMNNATLFVNSIWTTRAIAGDAIPARFGHSAVTDENGLIYVYGGMTTAAGPALNDFYVLDTKVDAWAWKKLAVPSAEPRAFHASVLLPDGDTILHTFGLAGAGPNTAVSTISSYGISKNAWVAAAAPPAATVATTSPNKLPATNNIPGDPNYKHPSGDDEDEKKSNVGMIAGIAVACVVVLAVGGFLFHRRRRQLRPSSTSTAGVALAGQGAETGEGGTKLGRSFTIRKPTDAYVVDDRDLGGDQYPQYRSDQDVQTVPYYGDRKYNPNDSLQSSPRQYQKQQYEQQPYQEYELNDTSRSKYSGSQQGYVNSHDIAATQRMVEQEQLKMMKGYQQMSAEFAANQIPISQKFGTQQPTTGRQKDYEYQKTHF</sequence>
<feature type="signal peptide" evidence="3">
    <location>
        <begin position="1"/>
        <end position="24"/>
    </location>
</feature>
<evidence type="ECO:0000256" key="3">
    <source>
        <dbReference type="SAM" id="SignalP"/>
    </source>
</evidence>
<dbReference type="Pfam" id="PF24681">
    <property type="entry name" value="Kelch_KLHDC2_KLHL20_DRC7"/>
    <property type="match status" value="1"/>
</dbReference>
<gene>
    <name evidence="4" type="ORF">EMPS_04616</name>
</gene>
<accession>A0A9P3H8Z0</accession>
<dbReference type="InterPro" id="IPR015915">
    <property type="entry name" value="Kelch-typ_b-propeller"/>
</dbReference>
<feature type="compositionally biased region" description="Polar residues" evidence="1">
    <location>
        <begin position="357"/>
        <end position="367"/>
    </location>
</feature>
<evidence type="ECO:0000256" key="1">
    <source>
        <dbReference type="SAM" id="MobiDB-lite"/>
    </source>
</evidence>
<feature type="compositionally biased region" description="Low complexity" evidence="1">
    <location>
        <begin position="499"/>
        <end position="513"/>
    </location>
</feature>
<reference evidence="4" key="2">
    <citation type="journal article" date="2022" name="Microbiol. Resour. Announc.">
        <title>Whole-Genome Sequence of Entomortierella parvispora E1425, a Mucoromycotan Fungus Associated with Burkholderiaceae-Related Endosymbiotic Bacteria.</title>
        <authorList>
            <person name="Herlambang A."/>
            <person name="Guo Y."/>
            <person name="Takashima Y."/>
            <person name="Narisawa K."/>
            <person name="Ohta H."/>
            <person name="Nishizawa T."/>
        </authorList>
    </citation>
    <scope>NUCLEOTIDE SEQUENCE</scope>
    <source>
        <strain evidence="4">E1425</strain>
    </source>
</reference>
<feature type="compositionally biased region" description="Basic and acidic residues" evidence="1">
    <location>
        <begin position="581"/>
        <end position="592"/>
    </location>
</feature>
<dbReference type="Gene3D" id="2.120.10.80">
    <property type="entry name" value="Kelch-type beta propeller"/>
    <property type="match status" value="2"/>
</dbReference>
<keyword evidence="3" id="KW-0732">Signal</keyword>
<feature type="region of interest" description="Disordered" evidence="1">
    <location>
        <begin position="458"/>
        <end position="513"/>
    </location>
</feature>
<evidence type="ECO:0000313" key="4">
    <source>
        <dbReference type="EMBL" id="GJJ72259.1"/>
    </source>
</evidence>
<keyword evidence="5" id="KW-1185">Reference proteome</keyword>
<feature type="region of interest" description="Disordered" evidence="1">
    <location>
        <begin position="354"/>
        <end position="385"/>
    </location>
</feature>
<dbReference type="EMBL" id="BQFW01000006">
    <property type="protein sequence ID" value="GJJ72259.1"/>
    <property type="molecule type" value="Genomic_DNA"/>
</dbReference>
<reference evidence="4" key="1">
    <citation type="submission" date="2021-11" db="EMBL/GenBank/DDBJ databases">
        <authorList>
            <person name="Herlambang A."/>
            <person name="Guo Y."/>
            <person name="Takashima Y."/>
            <person name="Nishizawa T."/>
        </authorList>
    </citation>
    <scope>NUCLEOTIDE SEQUENCE</scope>
    <source>
        <strain evidence="4">E1425</strain>
    </source>
</reference>
<keyword evidence="2" id="KW-0472">Membrane</keyword>
<protein>
    <recommendedName>
        <fullName evidence="6">Galactose oxidase</fullName>
    </recommendedName>
</protein>
<feature type="region of interest" description="Disordered" evidence="1">
    <location>
        <begin position="416"/>
        <end position="445"/>
    </location>
</feature>
<feature type="transmembrane region" description="Helical" evidence="2">
    <location>
        <begin position="388"/>
        <end position="409"/>
    </location>
</feature>
<dbReference type="PANTHER" id="PTHR23244">
    <property type="entry name" value="KELCH REPEAT DOMAIN"/>
    <property type="match status" value="1"/>
</dbReference>
<organism evidence="4 5">
    <name type="scientific">Entomortierella parvispora</name>
    <dbReference type="NCBI Taxonomy" id="205924"/>
    <lineage>
        <taxon>Eukaryota</taxon>
        <taxon>Fungi</taxon>
        <taxon>Fungi incertae sedis</taxon>
        <taxon>Mucoromycota</taxon>
        <taxon>Mortierellomycotina</taxon>
        <taxon>Mortierellomycetes</taxon>
        <taxon>Mortierellales</taxon>
        <taxon>Mortierellaceae</taxon>
        <taxon>Entomortierella</taxon>
    </lineage>
</organism>
<feature type="region of interest" description="Disordered" evidence="1">
    <location>
        <begin position="572"/>
        <end position="592"/>
    </location>
</feature>